<accession>A0A9P8EJG1</accession>
<comment type="similarity">
    <text evidence="1">Belongs to the 3-hydroxyacyl-CoA dehydrogenase family.</text>
</comment>
<comment type="caution">
    <text evidence="6">The sequence shown here is derived from an EMBL/GenBank/DDBJ whole genome shotgun (WGS) entry which is preliminary data.</text>
</comment>
<dbReference type="SUPFAM" id="SSF48179">
    <property type="entry name" value="6-phosphogluconate dehydrogenase C-terminal domain-like"/>
    <property type="match status" value="1"/>
</dbReference>
<proteinExistence type="inferred from homology"/>
<dbReference type="InterPro" id="IPR036291">
    <property type="entry name" value="NAD(P)-bd_dom_sf"/>
</dbReference>
<dbReference type="Pfam" id="PF02737">
    <property type="entry name" value="3HCDH_N"/>
    <property type="match status" value="1"/>
</dbReference>
<dbReference type="Gene3D" id="3.40.50.720">
    <property type="entry name" value="NAD(P)-binding Rossmann-like Domain"/>
    <property type="match status" value="1"/>
</dbReference>
<evidence type="ECO:0000313" key="7">
    <source>
        <dbReference type="Proteomes" id="UP000779574"/>
    </source>
</evidence>
<evidence type="ECO:0000256" key="1">
    <source>
        <dbReference type="ARBA" id="ARBA00009463"/>
    </source>
</evidence>
<dbReference type="PANTHER" id="PTHR48075">
    <property type="entry name" value="3-HYDROXYACYL-COA DEHYDROGENASE FAMILY PROTEIN"/>
    <property type="match status" value="1"/>
</dbReference>
<evidence type="ECO:0000313" key="6">
    <source>
        <dbReference type="EMBL" id="KAG9691966.1"/>
    </source>
</evidence>
<dbReference type="GO" id="GO:0016616">
    <property type="term" value="F:oxidoreductase activity, acting on the CH-OH group of donors, NAD or NADP as acceptor"/>
    <property type="evidence" value="ECO:0007669"/>
    <property type="project" value="InterPro"/>
</dbReference>
<dbReference type="InterPro" id="IPR006108">
    <property type="entry name" value="3HC_DH_C"/>
</dbReference>
<sequence>MSWTIPRLYQSRPVVVLGGGVLGRRIAACFVSAKHHVIIRDPSEDSRNDALKYIKQNIPTYLDRSRGKEGSYEGVKDLKTAVKDAWLVVEAVPEILSVKEDTFLELEKHAPEDCILASNSSSYKTSELLRKVTDETKSRVLNTHYMMPPKQMIVELMTSGHTKNEIFPFMEDELRKAGLHPFTANEESTGFIFNRIWAAIKRECLSVIREGVADPKTIDAIWKEQYQSPIGPCELMDEVGLDTVEHIEAHYVKDRGLPDTTLKWLRENYVEPGKLGDKSDKGGLYDK</sequence>
<feature type="domain" description="3-hydroxyacyl-CoA dehydrogenase NAD binding" evidence="5">
    <location>
        <begin position="14"/>
        <end position="184"/>
    </location>
</feature>
<name>A0A9P8EJG1_AURME</name>
<keyword evidence="2" id="KW-0560">Oxidoreductase</keyword>
<feature type="domain" description="3-hydroxyacyl-CoA dehydrogenase C-terminal" evidence="4">
    <location>
        <begin position="190"/>
        <end position="283"/>
    </location>
</feature>
<evidence type="ECO:0000256" key="3">
    <source>
        <dbReference type="PIRSR" id="PIRSR000105-1"/>
    </source>
</evidence>
<dbReference type="InterPro" id="IPR008927">
    <property type="entry name" value="6-PGluconate_DH-like_C_sf"/>
</dbReference>
<dbReference type="OrthoDB" id="5958943at2759"/>
<reference evidence="6" key="1">
    <citation type="journal article" date="2021" name="J Fungi (Basel)">
        <title>Virulence traits and population genomics of the black yeast Aureobasidium melanogenum.</title>
        <authorList>
            <person name="Cernosa A."/>
            <person name="Sun X."/>
            <person name="Gostincar C."/>
            <person name="Fang C."/>
            <person name="Gunde-Cimerman N."/>
            <person name="Song Z."/>
        </authorList>
    </citation>
    <scope>NUCLEOTIDE SEQUENCE</scope>
    <source>
        <strain evidence="6">EXF-9911</strain>
    </source>
</reference>
<evidence type="ECO:0000256" key="2">
    <source>
        <dbReference type="ARBA" id="ARBA00023002"/>
    </source>
</evidence>
<gene>
    <name evidence="6" type="ORF">KCU76_g7083</name>
</gene>
<dbReference type="SUPFAM" id="SSF51735">
    <property type="entry name" value="NAD(P)-binding Rossmann-fold domains"/>
    <property type="match status" value="1"/>
</dbReference>
<dbReference type="InterPro" id="IPR006176">
    <property type="entry name" value="3-OHacyl-CoA_DH_NAD-bd"/>
</dbReference>
<dbReference type="GO" id="GO:0006631">
    <property type="term" value="P:fatty acid metabolic process"/>
    <property type="evidence" value="ECO:0007669"/>
    <property type="project" value="InterPro"/>
</dbReference>
<dbReference type="InterPro" id="IPR013328">
    <property type="entry name" value="6PGD_dom2"/>
</dbReference>
<feature type="site" description="Important for catalytic activity" evidence="3">
    <location>
        <position position="144"/>
    </location>
</feature>
<dbReference type="Gene3D" id="1.10.1040.10">
    <property type="entry name" value="N-(1-d-carboxylethyl)-l-norvaline Dehydrogenase, domain 2"/>
    <property type="match status" value="1"/>
</dbReference>
<reference evidence="6" key="2">
    <citation type="submission" date="2021-08" db="EMBL/GenBank/DDBJ databases">
        <authorList>
            <person name="Gostincar C."/>
            <person name="Sun X."/>
            <person name="Song Z."/>
            <person name="Gunde-Cimerman N."/>
        </authorList>
    </citation>
    <scope>NUCLEOTIDE SEQUENCE</scope>
    <source>
        <strain evidence="6">EXF-9911</strain>
    </source>
</reference>
<dbReference type="Pfam" id="PF00725">
    <property type="entry name" value="3HCDH"/>
    <property type="match status" value="1"/>
</dbReference>
<evidence type="ECO:0000259" key="5">
    <source>
        <dbReference type="Pfam" id="PF02737"/>
    </source>
</evidence>
<dbReference type="AlphaFoldDB" id="A0A9P8EJG1"/>
<organism evidence="6 7">
    <name type="scientific">Aureobasidium melanogenum</name>
    <name type="common">Aureobasidium pullulans var. melanogenum</name>
    <dbReference type="NCBI Taxonomy" id="46634"/>
    <lineage>
        <taxon>Eukaryota</taxon>
        <taxon>Fungi</taxon>
        <taxon>Dikarya</taxon>
        <taxon>Ascomycota</taxon>
        <taxon>Pezizomycotina</taxon>
        <taxon>Dothideomycetes</taxon>
        <taxon>Dothideomycetidae</taxon>
        <taxon>Dothideales</taxon>
        <taxon>Saccotheciaceae</taxon>
        <taxon>Aureobasidium</taxon>
    </lineage>
</organism>
<dbReference type="PIRSF" id="PIRSF000105">
    <property type="entry name" value="HCDH"/>
    <property type="match status" value="1"/>
</dbReference>
<dbReference type="InterPro" id="IPR022694">
    <property type="entry name" value="3-OHacyl-CoA_DH"/>
</dbReference>
<dbReference type="PANTHER" id="PTHR48075:SF3">
    <property type="entry name" value="3-HYDROXYACYL-COA DEHYDROGENASE"/>
    <property type="match status" value="1"/>
</dbReference>
<dbReference type="Proteomes" id="UP000779574">
    <property type="component" value="Unassembled WGS sequence"/>
</dbReference>
<protein>
    <submittedName>
        <fullName evidence="6">NAD(P)-binding protein</fullName>
    </submittedName>
</protein>
<evidence type="ECO:0000259" key="4">
    <source>
        <dbReference type="Pfam" id="PF00725"/>
    </source>
</evidence>
<dbReference type="EMBL" id="JAHFXF010000248">
    <property type="protein sequence ID" value="KAG9691966.1"/>
    <property type="molecule type" value="Genomic_DNA"/>
</dbReference>
<dbReference type="GO" id="GO:0070403">
    <property type="term" value="F:NAD+ binding"/>
    <property type="evidence" value="ECO:0007669"/>
    <property type="project" value="InterPro"/>
</dbReference>
<feature type="non-terminal residue" evidence="6">
    <location>
        <position position="1"/>
    </location>
</feature>